<dbReference type="Proteomes" id="UP000219947">
    <property type="component" value="Unassembled WGS sequence"/>
</dbReference>
<feature type="transmembrane region" description="Helical" evidence="2">
    <location>
        <begin position="342"/>
        <end position="364"/>
    </location>
</feature>
<keyword evidence="2" id="KW-0812">Transmembrane</keyword>
<keyword evidence="4" id="KW-1185">Reference proteome</keyword>
<gene>
    <name evidence="3" type="ORF">CRM92_06025</name>
</gene>
<proteinExistence type="predicted"/>
<keyword evidence="2" id="KW-0472">Membrane</keyword>
<reference evidence="3" key="1">
    <citation type="submission" date="2017-10" db="EMBL/GenBank/DDBJ databases">
        <title>Kefir isolates.</title>
        <authorList>
            <person name="Kim Y."/>
            <person name="Blasche S."/>
        </authorList>
    </citation>
    <scope>NUCLEOTIDE SEQUENCE [LARGE SCALE GENOMIC DNA]</scope>
    <source>
        <strain evidence="3">OG2-2</strain>
    </source>
</reference>
<evidence type="ECO:0000256" key="1">
    <source>
        <dbReference type="SAM" id="MobiDB-lite"/>
    </source>
</evidence>
<feature type="region of interest" description="Disordered" evidence="1">
    <location>
        <begin position="59"/>
        <end position="90"/>
    </location>
</feature>
<sequence length="457" mass="50603">MAQESHSGTASSGQKAWDTLRSAIGTETVEEAAARAFAPATQRTPESLLGASARMYTEAPDFADNPDIPSDLASGVYDTSQQEGESVGQRVRTYTSVSTGFVPLIREAKGTPKHPTLSTLVQKFDEKKNEDAAPVEKAAEPDTPASEPSQDADNKPQKSTLVTVERGTKISTGSLSSRPKYRTQTTRTVEASNTWEEDAAQEAAAERPRLLKLRAALITAVVPLLSLMIAIRAVASAPFLWLEYRRPGFPEDSYGFDLAERMRLGSYGLDYVTNLAPEDYLAKATTGPANTPAFLQSEIQHMHDVKRVLLFATIAVAVFCVLALIGSISLKERAPGTIRRSLYIGAWATVIMLVVLGIIGATSWEWLFTTFHTTFFPQGNWQFRMSDTLIRLYPPQFWIDAALAIVVITLLIIGVLLAFTWPTRYRLVKENRYYKERYQIRQKIKAMRAERDGDIEA</sequence>
<evidence type="ECO:0000313" key="3">
    <source>
        <dbReference type="EMBL" id="PEN16237.1"/>
    </source>
</evidence>
<dbReference type="AlphaFoldDB" id="A0A2A8D626"/>
<comment type="caution">
    <text evidence="3">The sequence shown here is derived from an EMBL/GenBank/DDBJ whole genome shotgun (WGS) entry which is preliminary data.</text>
</comment>
<feature type="compositionally biased region" description="Polar residues" evidence="1">
    <location>
        <begin position="169"/>
        <end position="189"/>
    </location>
</feature>
<evidence type="ECO:0000256" key="2">
    <source>
        <dbReference type="SAM" id="Phobius"/>
    </source>
</evidence>
<keyword evidence="2" id="KW-1133">Transmembrane helix</keyword>
<dbReference type="RefSeq" id="WP_098042643.1">
    <property type="nucleotide sequence ID" value="NZ_JAOVAQ010000006.1"/>
</dbReference>
<protein>
    <submittedName>
        <fullName evidence="3">TIGR01906 family membrane protein</fullName>
    </submittedName>
</protein>
<accession>A0A2A8D626</accession>
<feature type="transmembrane region" description="Helical" evidence="2">
    <location>
        <begin position="397"/>
        <end position="419"/>
    </location>
</feature>
<feature type="transmembrane region" description="Helical" evidence="2">
    <location>
        <begin position="215"/>
        <end position="241"/>
    </location>
</feature>
<feature type="transmembrane region" description="Helical" evidence="2">
    <location>
        <begin position="308"/>
        <end position="330"/>
    </location>
</feature>
<dbReference type="InterPro" id="IPR010178">
    <property type="entry name" value="Lit"/>
</dbReference>
<dbReference type="NCBIfam" id="TIGR01906">
    <property type="entry name" value="integ_TIGR01906"/>
    <property type="match status" value="1"/>
</dbReference>
<feature type="compositionally biased region" description="Polar residues" evidence="1">
    <location>
        <begin position="146"/>
        <end position="162"/>
    </location>
</feature>
<name>A0A2A8D626_9MICC</name>
<dbReference type="Pfam" id="PF07314">
    <property type="entry name" value="Lit"/>
    <property type="match status" value="1"/>
</dbReference>
<feature type="region of interest" description="Disordered" evidence="1">
    <location>
        <begin position="123"/>
        <end position="189"/>
    </location>
</feature>
<dbReference type="EMBL" id="PDEV01000002">
    <property type="protein sequence ID" value="PEN16237.1"/>
    <property type="molecule type" value="Genomic_DNA"/>
</dbReference>
<evidence type="ECO:0000313" key="4">
    <source>
        <dbReference type="Proteomes" id="UP000219947"/>
    </source>
</evidence>
<organism evidence="3 4">
    <name type="scientific">Rothia dentocariosa</name>
    <dbReference type="NCBI Taxonomy" id="2047"/>
    <lineage>
        <taxon>Bacteria</taxon>
        <taxon>Bacillati</taxon>
        <taxon>Actinomycetota</taxon>
        <taxon>Actinomycetes</taxon>
        <taxon>Micrococcales</taxon>
        <taxon>Micrococcaceae</taxon>
        <taxon>Rothia</taxon>
    </lineage>
</organism>